<gene>
    <name evidence="1" type="primary">udg</name>
    <name evidence="1" type="ORF">TU35_003245</name>
</gene>
<proteinExistence type="predicted"/>
<name>A0ACC6UZM3_9CREN</name>
<organism evidence="1 2">
    <name type="scientific">Thermoproteus sp. AZ2</name>
    <dbReference type="NCBI Taxonomy" id="1609232"/>
    <lineage>
        <taxon>Archaea</taxon>
        <taxon>Thermoproteota</taxon>
        <taxon>Thermoprotei</taxon>
        <taxon>Thermoproteales</taxon>
        <taxon>Thermoproteaceae</taxon>
        <taxon>Thermoproteus</taxon>
    </lineage>
</organism>
<sequence length="196" mass="21362">MTLDEIAEQIRACKRCRLHEGRKNAVPGEGLAEKGIMLVGEAPGEKEDEEGRPFVGPAGKQLTKALEKLGINRAKDAFITNVVKCRPPGNREPLDDEVEACLPYLLAQIKAVRPKVIVALGAHSAKALLSAAGRRIEKLSEARGRCYAATIAGVSTTICVTYHPAATLYNPRLRDAFENDLAKFLGRRDEGLLKYL</sequence>
<dbReference type="Proteomes" id="UP000033636">
    <property type="component" value="Unassembled WGS sequence"/>
</dbReference>
<keyword evidence="1" id="KW-0378">Hydrolase</keyword>
<dbReference type="EC" id="3.2.2.27" evidence="1"/>
<keyword evidence="1" id="KW-0326">Glycosidase</keyword>
<evidence type="ECO:0000313" key="2">
    <source>
        <dbReference type="Proteomes" id="UP000033636"/>
    </source>
</evidence>
<comment type="caution">
    <text evidence="1">The sequence shown here is derived from an EMBL/GenBank/DDBJ whole genome shotgun (WGS) entry which is preliminary data.</text>
</comment>
<dbReference type="EMBL" id="JZWT02000006">
    <property type="protein sequence ID" value="MFB6490257.1"/>
    <property type="molecule type" value="Genomic_DNA"/>
</dbReference>
<evidence type="ECO:0000313" key="1">
    <source>
        <dbReference type="EMBL" id="MFB6490257.1"/>
    </source>
</evidence>
<protein>
    <submittedName>
        <fullName evidence="1">Type-4 uracil-DNA glycosylase</fullName>
        <ecNumber evidence="1">3.2.2.27</ecNumber>
    </submittedName>
</protein>
<reference evidence="1" key="1">
    <citation type="submission" date="2024-07" db="EMBL/GenBank/DDBJ databases">
        <title>Metagenome and Metagenome-Assembled Genomes of Archaea from a hot spring from the geothermal field of Los Azufres, Mexico.</title>
        <authorList>
            <person name="Marin-Paredes R."/>
            <person name="Martinez-Romero E."/>
            <person name="Servin-Garciduenas L.E."/>
        </authorList>
    </citation>
    <scope>NUCLEOTIDE SEQUENCE</scope>
</reference>
<accession>A0ACC6UZM3</accession>